<dbReference type="Pfam" id="PF02452">
    <property type="entry name" value="PemK_toxin"/>
    <property type="match status" value="1"/>
</dbReference>
<comment type="caution">
    <text evidence="1">The sequence shown here is derived from an EMBL/GenBank/DDBJ whole genome shotgun (WGS) entry which is preliminary data.</text>
</comment>
<evidence type="ECO:0008006" key="3">
    <source>
        <dbReference type="Google" id="ProtNLM"/>
    </source>
</evidence>
<dbReference type="Proteomes" id="UP000003643">
    <property type="component" value="Unassembled WGS sequence"/>
</dbReference>
<evidence type="ECO:0000313" key="2">
    <source>
        <dbReference type="Proteomes" id="UP000003643"/>
    </source>
</evidence>
<evidence type="ECO:0000313" key="1">
    <source>
        <dbReference type="EMBL" id="EFG95114.1"/>
    </source>
</evidence>
<dbReference type="InterPro" id="IPR011067">
    <property type="entry name" value="Plasmid_toxin/cell-grow_inhib"/>
</dbReference>
<dbReference type="InterPro" id="IPR003477">
    <property type="entry name" value="PemK-like"/>
</dbReference>
<name>D5RDD3_FUSN2</name>
<protein>
    <recommendedName>
        <fullName evidence="3">Type II toxin-antitoxin system PemK/MazF family toxin</fullName>
    </recommendedName>
</protein>
<dbReference type="SUPFAM" id="SSF50118">
    <property type="entry name" value="Cell growth inhibitor/plasmid maintenance toxic component"/>
    <property type="match status" value="1"/>
</dbReference>
<sequence length="113" mass="13233">MIGKIYTSMVEFFDIKTNTTKIKSRPVLILSSTRNNDYTILPISTITNKVNMDIDYDIKIDPVSYPKLKLKQVSYVRTHKRTFIHQASIDRSNIIGDLKKDYEELFLKLLMML</sequence>
<dbReference type="AlphaFoldDB" id="D5RDD3"/>
<proteinExistence type="predicted"/>
<reference evidence="1 2" key="1">
    <citation type="submission" date="2010-04" db="EMBL/GenBank/DDBJ databases">
        <authorList>
            <person name="Qin X."/>
            <person name="Bachman B."/>
            <person name="Battles P."/>
            <person name="Bell A."/>
            <person name="Bess C."/>
            <person name="Bickham C."/>
            <person name="Chaboub L."/>
            <person name="Chen D."/>
            <person name="Coyle M."/>
            <person name="Deiros D.R."/>
            <person name="Dinh H."/>
            <person name="Forbes L."/>
            <person name="Fowler G."/>
            <person name="Francisco L."/>
            <person name="Fu Q."/>
            <person name="Gubbala S."/>
            <person name="Hale W."/>
            <person name="Han Y."/>
            <person name="Hemphill L."/>
            <person name="Highlander S.K."/>
            <person name="Hirani K."/>
            <person name="Hogues M."/>
            <person name="Jackson L."/>
            <person name="Jakkamsetti A."/>
            <person name="Javaid M."/>
            <person name="Jiang H."/>
            <person name="Korchina V."/>
            <person name="Kovar C."/>
            <person name="Lara F."/>
            <person name="Lee S."/>
            <person name="Mata R."/>
            <person name="Mathew T."/>
            <person name="Moen C."/>
            <person name="Morales K."/>
            <person name="Munidasa M."/>
            <person name="Nazareth L."/>
            <person name="Ngo R."/>
            <person name="Nguyen L."/>
            <person name="Okwuonu G."/>
            <person name="Ongeri F."/>
            <person name="Patil S."/>
            <person name="Petrosino J."/>
            <person name="Pham C."/>
            <person name="Pham P."/>
            <person name="Pu L.-L."/>
            <person name="Puazo M."/>
            <person name="Raj R."/>
            <person name="Reid J."/>
            <person name="Rouhana J."/>
            <person name="Saada N."/>
            <person name="Shang Y."/>
            <person name="Simmons D."/>
            <person name="Thornton R."/>
            <person name="Warren J."/>
            <person name="Weissenberger G."/>
            <person name="Zhang J."/>
            <person name="Zhang L."/>
            <person name="Zhou C."/>
            <person name="Zhu D."/>
            <person name="Muzny D."/>
            <person name="Worley K."/>
            <person name="Gibbs R."/>
        </authorList>
    </citation>
    <scope>NUCLEOTIDE SEQUENCE [LARGE SCALE GENOMIC DNA]</scope>
    <source>
        <strain evidence="2">ATCC 23726 / VPI 4351</strain>
    </source>
</reference>
<gene>
    <name evidence="1" type="ORF">HMPREF0397_1218</name>
</gene>
<organism evidence="1 2">
    <name type="scientific">Fusobacterium nucleatum subsp. nucleatum (strain ATCC 23726 / VPI 4351)</name>
    <dbReference type="NCBI Taxonomy" id="525283"/>
    <lineage>
        <taxon>Bacteria</taxon>
        <taxon>Fusobacteriati</taxon>
        <taxon>Fusobacteriota</taxon>
        <taxon>Fusobacteriia</taxon>
        <taxon>Fusobacteriales</taxon>
        <taxon>Fusobacteriaceae</taxon>
        <taxon>Fusobacterium</taxon>
    </lineage>
</organism>
<dbReference type="GO" id="GO:0003677">
    <property type="term" value="F:DNA binding"/>
    <property type="evidence" value="ECO:0007669"/>
    <property type="project" value="InterPro"/>
</dbReference>
<dbReference type="EMBL" id="ADVK01000037">
    <property type="protein sequence ID" value="EFG95114.1"/>
    <property type="molecule type" value="Genomic_DNA"/>
</dbReference>
<dbReference type="RefSeq" id="WP_005903284.1">
    <property type="nucleotide sequence ID" value="NZ_ADVK01000037.1"/>
</dbReference>
<accession>D5RDD3</accession>
<dbReference type="Gene3D" id="2.30.30.110">
    <property type="match status" value="1"/>
</dbReference>